<accession>A0A4R5CL45</accession>
<proteinExistence type="predicted"/>
<evidence type="ECO:0000313" key="1">
    <source>
        <dbReference type="EMBL" id="TDD99929.1"/>
    </source>
</evidence>
<gene>
    <name evidence="1" type="ORF">E1269_27110</name>
</gene>
<evidence type="ECO:0000313" key="2">
    <source>
        <dbReference type="Proteomes" id="UP000294739"/>
    </source>
</evidence>
<comment type="caution">
    <text evidence="1">The sequence shown here is derived from an EMBL/GenBank/DDBJ whole genome shotgun (WGS) entry which is preliminary data.</text>
</comment>
<dbReference type="EMBL" id="SMKZ01000058">
    <property type="protein sequence ID" value="TDD99929.1"/>
    <property type="molecule type" value="Genomic_DNA"/>
</dbReference>
<organism evidence="1 2">
    <name type="scientific">Jiangella asiatica</name>
    <dbReference type="NCBI Taxonomy" id="2530372"/>
    <lineage>
        <taxon>Bacteria</taxon>
        <taxon>Bacillati</taxon>
        <taxon>Actinomycetota</taxon>
        <taxon>Actinomycetes</taxon>
        <taxon>Jiangellales</taxon>
        <taxon>Jiangellaceae</taxon>
        <taxon>Jiangella</taxon>
    </lineage>
</organism>
<sequence length="82" mass="8673">MSVVEPVEKLFVLRFVLTIGSAFDAPAQQGHGDRGPARRFSVRRHYNPAGEGPAVRETESTCSGPTGTFCLTSITASPPASP</sequence>
<protein>
    <submittedName>
        <fullName evidence="1">Uncharacterized protein</fullName>
    </submittedName>
</protein>
<reference evidence="1 2" key="1">
    <citation type="submission" date="2019-03" db="EMBL/GenBank/DDBJ databases">
        <title>Draft genome sequences of novel Actinobacteria.</title>
        <authorList>
            <person name="Sahin N."/>
            <person name="Ay H."/>
            <person name="Saygin H."/>
        </authorList>
    </citation>
    <scope>NUCLEOTIDE SEQUENCE [LARGE SCALE GENOMIC DNA]</scope>
    <source>
        <strain evidence="1 2">5K138</strain>
    </source>
</reference>
<dbReference type="InParanoid" id="A0A4R5CL45"/>
<name>A0A4R5CL45_9ACTN</name>
<dbReference type="AlphaFoldDB" id="A0A4R5CL45"/>
<keyword evidence="2" id="KW-1185">Reference proteome</keyword>
<dbReference type="Proteomes" id="UP000294739">
    <property type="component" value="Unassembled WGS sequence"/>
</dbReference>